<evidence type="ECO:0000313" key="2">
    <source>
        <dbReference type="Proteomes" id="UP000000702"/>
    </source>
</evidence>
<dbReference type="EMBL" id="CAEQ01001139">
    <property type="protein sequence ID" value="CCD13386.1"/>
    <property type="molecule type" value="Genomic_DNA"/>
</dbReference>
<dbReference type="VEuPathDB" id="TriTrypDB:TcIL3000_0_41430"/>
<name>F9W859_TRYCI</name>
<reference evidence="2" key="1">
    <citation type="submission" date="2011-07" db="EMBL/GenBank/DDBJ databases">
        <title>Divergent evolution of antigenic variation in African trypanosomes.</title>
        <authorList>
            <person name="Jackson A.P."/>
            <person name="Berry A."/>
            <person name="Allison H.C."/>
            <person name="Burton P."/>
            <person name="Anderson J."/>
            <person name="Aslett M."/>
            <person name="Brown R."/>
            <person name="Corton N."/>
            <person name="Harris D."/>
            <person name="Hauser H."/>
            <person name="Gamble J."/>
            <person name="Gilderthorp R."/>
            <person name="McQuillan J."/>
            <person name="Quail M.A."/>
            <person name="Sanders M."/>
            <person name="Van Tonder A."/>
            <person name="Ginger M.L."/>
            <person name="Donelson J.E."/>
            <person name="Field M.C."/>
            <person name="Barry J.D."/>
            <person name="Berriman M."/>
            <person name="Hertz-Fowler C."/>
        </authorList>
    </citation>
    <scope>NUCLEOTIDE SEQUENCE [LARGE SCALE GENOMIC DNA]</scope>
    <source>
        <strain evidence="2">IL3000</strain>
    </source>
</reference>
<accession>F9W859</accession>
<reference evidence="1 2" key="2">
    <citation type="journal article" date="2012" name="Proc. Natl. Acad. Sci. U.S.A.">
        <title>Antigenic diversity is generated by distinct evolutionary mechanisms in African trypanosome species.</title>
        <authorList>
            <person name="Jackson A.P."/>
            <person name="Berry A."/>
            <person name="Aslett M."/>
            <person name="Allison H.C."/>
            <person name="Burton P."/>
            <person name="Vavrova-Anderson J."/>
            <person name="Brown R."/>
            <person name="Browne H."/>
            <person name="Corton N."/>
            <person name="Hauser H."/>
            <person name="Gamble J."/>
            <person name="Gilderthorp R."/>
            <person name="Marcello L."/>
            <person name="McQuillan J."/>
            <person name="Otto T.D."/>
            <person name="Quail M.A."/>
            <person name="Sanders M.J."/>
            <person name="van Tonder A."/>
            <person name="Ginger M.L."/>
            <person name="Field M.C."/>
            <person name="Barry J.D."/>
            <person name="Hertz-Fowler C."/>
            <person name="Berriman M."/>
        </authorList>
    </citation>
    <scope>NUCLEOTIDE SEQUENCE [LARGE SCALE GENOMIC DNA]</scope>
    <source>
        <strain evidence="1 2">IL3000</strain>
    </source>
</reference>
<comment type="caution">
    <text evidence="1">The sequence shown here is derived from an EMBL/GenBank/DDBJ whole genome shotgun (WGS) entry which is preliminary data.</text>
</comment>
<protein>
    <submittedName>
        <fullName evidence="1">WGS project CAEQ00000000 data, annotated contig 1708</fullName>
    </submittedName>
</protein>
<proteinExistence type="predicted"/>
<dbReference type="Proteomes" id="UP000000702">
    <property type="component" value="Unassembled WGS sequence"/>
</dbReference>
<evidence type="ECO:0000313" key="1">
    <source>
        <dbReference type="EMBL" id="CCD13386.1"/>
    </source>
</evidence>
<keyword evidence="2" id="KW-1185">Reference proteome</keyword>
<gene>
    <name evidence="1" type="ORF">TCIL3000_0_41430</name>
</gene>
<sequence>MLKRWRGRTKCTWVNLCRKYYSLSSNTSVTTKAFSHHNETHFPRSEFTPALRVSRSFPLVVDNHWDMRKIVRASHHLCYITPLTMKQMGLIPLNGADIFTRQLVIQVLHSGVVHRCGVPLPNTLVRTFYELGPHLALNTRRRWLYRKQQIRC</sequence>
<organism evidence="1 2">
    <name type="scientific">Trypanosoma congolense (strain IL3000)</name>
    <dbReference type="NCBI Taxonomy" id="1068625"/>
    <lineage>
        <taxon>Eukaryota</taxon>
        <taxon>Discoba</taxon>
        <taxon>Euglenozoa</taxon>
        <taxon>Kinetoplastea</taxon>
        <taxon>Metakinetoplastina</taxon>
        <taxon>Trypanosomatida</taxon>
        <taxon>Trypanosomatidae</taxon>
        <taxon>Trypanosoma</taxon>
        <taxon>Nannomonas</taxon>
    </lineage>
</organism>
<dbReference type="AlphaFoldDB" id="F9W859"/>